<evidence type="ECO:0000259" key="2">
    <source>
        <dbReference type="Pfam" id="PF00487"/>
    </source>
</evidence>
<sequence length="321" mass="37589">MATVESNWARVSADLRQELKETLDQAEIKRLHEKKPWIHLLVALRQFFFLAAATWLLIRFGQPLVVLPAALLSGFTVFNFTVLLHEQLHSLIFRSRRPLLNGFLGQLYASWSGISCSQFTRWHLDHHAQLGTEDLDPKRHHLSPKINRRLIKIAYFTPALFFIYFRAAARENATYPPELKRKIARERITTIGGHLLAQAALLFFGSGAIWFRAYCLPVFFIFPVAFAINRIGQHYNIKEDDPAGWTTWIRGSWFWDFLFINSNYHLEHHYYPGIPFYNLPRLQRILQPVYLRHGMTPHSYPELLYGYLVLNNAPHTDWDFA</sequence>
<dbReference type="EMBL" id="MFIX01000140">
    <property type="protein sequence ID" value="OGG03512.1"/>
    <property type="molecule type" value="Genomic_DNA"/>
</dbReference>
<name>A0A1F5YUD6_9BACT</name>
<comment type="caution">
    <text evidence="3">The sequence shown here is derived from an EMBL/GenBank/DDBJ whole genome shotgun (WGS) entry which is preliminary data.</text>
</comment>
<keyword evidence="1" id="KW-0472">Membrane</keyword>
<feature type="domain" description="Fatty acid desaturase" evidence="2">
    <location>
        <begin position="63"/>
        <end position="299"/>
    </location>
</feature>
<feature type="transmembrane region" description="Helical" evidence="1">
    <location>
        <begin position="37"/>
        <end position="58"/>
    </location>
</feature>
<feature type="transmembrane region" description="Helical" evidence="1">
    <location>
        <begin position="64"/>
        <end position="84"/>
    </location>
</feature>
<dbReference type="GO" id="GO:0046513">
    <property type="term" value="P:ceramide biosynthetic process"/>
    <property type="evidence" value="ECO:0007669"/>
    <property type="project" value="TreeGrafter"/>
</dbReference>
<accession>A0A1F5YUD6</accession>
<dbReference type="Proteomes" id="UP000179129">
    <property type="component" value="Unassembled WGS sequence"/>
</dbReference>
<dbReference type="GO" id="GO:0016020">
    <property type="term" value="C:membrane"/>
    <property type="evidence" value="ECO:0007669"/>
    <property type="project" value="GOC"/>
</dbReference>
<evidence type="ECO:0000313" key="3">
    <source>
        <dbReference type="EMBL" id="OGG03512.1"/>
    </source>
</evidence>
<feature type="transmembrane region" description="Helical" evidence="1">
    <location>
        <begin position="150"/>
        <end position="169"/>
    </location>
</feature>
<gene>
    <name evidence="3" type="ORF">A3F83_09150</name>
</gene>
<dbReference type="STRING" id="1817867.A3F83_09150"/>
<dbReference type="PANTHER" id="PTHR12879">
    <property type="entry name" value="SPHINGOLIPID DELTA 4 DESATURASE/C-4 HYDROXYLASE PROTEIN DES2"/>
    <property type="match status" value="1"/>
</dbReference>
<organism evidence="3 4">
    <name type="scientific">Candidatus Glassbacteria bacterium RIFCSPLOWO2_12_FULL_58_11</name>
    <dbReference type="NCBI Taxonomy" id="1817867"/>
    <lineage>
        <taxon>Bacteria</taxon>
        <taxon>Candidatus Glassiibacteriota</taxon>
    </lineage>
</organism>
<evidence type="ECO:0000313" key="4">
    <source>
        <dbReference type="Proteomes" id="UP000179129"/>
    </source>
</evidence>
<dbReference type="PANTHER" id="PTHR12879:SF8">
    <property type="entry name" value="SPHINGOLIPID DELTA(4)-DESATURASE DES1"/>
    <property type="match status" value="1"/>
</dbReference>
<evidence type="ECO:0000256" key="1">
    <source>
        <dbReference type="SAM" id="Phobius"/>
    </source>
</evidence>
<dbReference type="InterPro" id="IPR005804">
    <property type="entry name" value="FA_desaturase_dom"/>
</dbReference>
<keyword evidence="1" id="KW-0812">Transmembrane</keyword>
<dbReference type="GO" id="GO:0042284">
    <property type="term" value="F:sphingolipid delta-4 desaturase activity"/>
    <property type="evidence" value="ECO:0007669"/>
    <property type="project" value="TreeGrafter"/>
</dbReference>
<dbReference type="Pfam" id="PF00487">
    <property type="entry name" value="FA_desaturase"/>
    <property type="match status" value="1"/>
</dbReference>
<proteinExistence type="predicted"/>
<reference evidence="3 4" key="1">
    <citation type="journal article" date="2016" name="Nat. Commun.">
        <title>Thousands of microbial genomes shed light on interconnected biogeochemical processes in an aquifer system.</title>
        <authorList>
            <person name="Anantharaman K."/>
            <person name="Brown C.T."/>
            <person name="Hug L.A."/>
            <person name="Sharon I."/>
            <person name="Castelle C.J."/>
            <person name="Probst A.J."/>
            <person name="Thomas B.C."/>
            <person name="Singh A."/>
            <person name="Wilkins M.J."/>
            <person name="Karaoz U."/>
            <person name="Brodie E.L."/>
            <person name="Williams K.H."/>
            <person name="Hubbard S.S."/>
            <person name="Banfield J.F."/>
        </authorList>
    </citation>
    <scope>NUCLEOTIDE SEQUENCE [LARGE SCALE GENOMIC DNA]</scope>
</reference>
<keyword evidence="1" id="KW-1133">Transmembrane helix</keyword>
<protein>
    <recommendedName>
        <fullName evidence="2">Fatty acid desaturase domain-containing protein</fullName>
    </recommendedName>
</protein>
<feature type="transmembrane region" description="Helical" evidence="1">
    <location>
        <begin position="209"/>
        <end position="228"/>
    </location>
</feature>
<dbReference type="AlphaFoldDB" id="A0A1F5YUD6"/>